<keyword evidence="7" id="KW-0503">Monooxygenase</keyword>
<keyword evidence="4" id="KW-0285">Flavoprotein</keyword>
<protein>
    <submittedName>
        <fullName evidence="9">Ubiquinone biosynthesis hydroxylase, UbiH/UbiF/VisC/COQ6 family</fullName>
    </submittedName>
</protein>
<dbReference type="RefSeq" id="WP_088812628.1">
    <property type="nucleotide sequence ID" value="NZ_FYEX01000001.1"/>
</dbReference>
<keyword evidence="6" id="KW-0560">Oxidoreductase</keyword>
<name>A0A212TAH0_9BURK</name>
<organism evidence="9 10">
    <name type="scientific">Polynucleobacter victoriensis</name>
    <dbReference type="NCBI Taxonomy" id="2049319"/>
    <lineage>
        <taxon>Bacteria</taxon>
        <taxon>Pseudomonadati</taxon>
        <taxon>Pseudomonadota</taxon>
        <taxon>Betaproteobacteria</taxon>
        <taxon>Burkholderiales</taxon>
        <taxon>Burkholderiaceae</taxon>
        <taxon>Polynucleobacter</taxon>
    </lineage>
</organism>
<reference evidence="9 10" key="1">
    <citation type="submission" date="2017-06" db="EMBL/GenBank/DDBJ databases">
        <authorList>
            <person name="Kim H.J."/>
            <person name="Triplett B.A."/>
        </authorList>
    </citation>
    <scope>NUCLEOTIDE SEQUENCE [LARGE SCALE GENOMIC DNA]</scope>
    <source>
        <strain evidence="9 10">MWH-VicM1</strain>
    </source>
</reference>
<dbReference type="PANTHER" id="PTHR43876">
    <property type="entry name" value="UBIQUINONE BIOSYNTHESIS MONOOXYGENASE COQ6, MITOCHONDRIAL"/>
    <property type="match status" value="1"/>
</dbReference>
<dbReference type="PANTHER" id="PTHR43876:SF7">
    <property type="entry name" value="UBIQUINONE BIOSYNTHESIS MONOOXYGENASE COQ6, MITOCHONDRIAL"/>
    <property type="match status" value="1"/>
</dbReference>
<dbReference type="Proteomes" id="UP000197215">
    <property type="component" value="Unassembled WGS sequence"/>
</dbReference>
<evidence type="ECO:0000259" key="8">
    <source>
        <dbReference type="Pfam" id="PF01494"/>
    </source>
</evidence>
<keyword evidence="5" id="KW-0274">FAD</keyword>
<dbReference type="UniPathway" id="UPA00232"/>
<keyword evidence="9" id="KW-0830">Ubiquinone</keyword>
<dbReference type="GO" id="GO:0016705">
    <property type="term" value="F:oxidoreductase activity, acting on paired donors, with incorporation or reduction of molecular oxygen"/>
    <property type="evidence" value="ECO:0007669"/>
    <property type="project" value="InterPro"/>
</dbReference>
<dbReference type="InterPro" id="IPR018168">
    <property type="entry name" value="Ubi_Hdrlase_CS"/>
</dbReference>
<feature type="domain" description="FAD-binding" evidence="8">
    <location>
        <begin position="4"/>
        <end position="349"/>
    </location>
</feature>
<evidence type="ECO:0000256" key="3">
    <source>
        <dbReference type="ARBA" id="ARBA00005349"/>
    </source>
</evidence>
<dbReference type="GO" id="GO:0004497">
    <property type="term" value="F:monooxygenase activity"/>
    <property type="evidence" value="ECO:0007669"/>
    <property type="project" value="UniProtKB-KW"/>
</dbReference>
<dbReference type="AlphaFoldDB" id="A0A212TAH0"/>
<comment type="cofactor">
    <cofactor evidence="1">
        <name>FAD</name>
        <dbReference type="ChEBI" id="CHEBI:57692"/>
    </cofactor>
</comment>
<evidence type="ECO:0000256" key="5">
    <source>
        <dbReference type="ARBA" id="ARBA00022827"/>
    </source>
</evidence>
<evidence type="ECO:0000313" key="10">
    <source>
        <dbReference type="Proteomes" id="UP000197215"/>
    </source>
</evidence>
<dbReference type="InterPro" id="IPR051205">
    <property type="entry name" value="UbiH/COQ6_monooxygenase"/>
</dbReference>
<evidence type="ECO:0000256" key="6">
    <source>
        <dbReference type="ARBA" id="ARBA00023002"/>
    </source>
</evidence>
<dbReference type="Gene3D" id="3.50.50.60">
    <property type="entry name" value="FAD/NAD(P)-binding domain"/>
    <property type="match status" value="2"/>
</dbReference>
<dbReference type="GO" id="GO:0006744">
    <property type="term" value="P:ubiquinone biosynthetic process"/>
    <property type="evidence" value="ECO:0007669"/>
    <property type="project" value="UniProtKB-UniPathway"/>
</dbReference>
<evidence type="ECO:0000256" key="2">
    <source>
        <dbReference type="ARBA" id="ARBA00004749"/>
    </source>
</evidence>
<keyword evidence="10" id="KW-1185">Reference proteome</keyword>
<comment type="pathway">
    <text evidence="2">Cofactor biosynthesis; ubiquinone biosynthesis.</text>
</comment>
<dbReference type="Pfam" id="PF01494">
    <property type="entry name" value="FAD_binding_3"/>
    <property type="match status" value="1"/>
</dbReference>
<evidence type="ECO:0000256" key="4">
    <source>
        <dbReference type="ARBA" id="ARBA00022630"/>
    </source>
</evidence>
<proteinExistence type="inferred from homology"/>
<dbReference type="InterPro" id="IPR010971">
    <property type="entry name" value="UbiH/COQ6"/>
</dbReference>
<comment type="similarity">
    <text evidence="3">Belongs to the UbiH/COQ6 family.</text>
</comment>
<dbReference type="InterPro" id="IPR002938">
    <property type="entry name" value="FAD-bd"/>
</dbReference>
<dbReference type="NCBIfam" id="TIGR01988">
    <property type="entry name" value="Ubi-OHases"/>
    <property type="match status" value="1"/>
</dbReference>
<dbReference type="PROSITE" id="PS01304">
    <property type="entry name" value="UBIH"/>
    <property type="match status" value="1"/>
</dbReference>
<sequence length="401" mass="44383">MKTYDLIIVGAGIAGKATSLRLAQLGLKILHIAPSFDTGFVGNDAQVWDSRIYALSASTKQLLEKIHVWDALDAGRIQVVSDMRIYGDSGAVGDELHFSAYSATVPQLAWIVESGHIEKTLDQACKFQGLIERVTDKLVDFKSDQESVTVTTESGETYGAKLLLAADGARSLIREKLQIETAINAYEQTAIVANFEIEKHHQGVACQWFLPGGEILALLPLPDKKVSMVWSAKTEHAEQLKRLSADELCEKVAKAASGQVFEKTGTLKMLTAQQGFPLRRMRAKRVIAPSDCPRIILIGDAAHVMHPLAGQGLNLGLRDVASLGEILESKETFREIDNPVILRRYERARSGDTDILLFVTDQLQKIFSSEASRLKELRNIGMRWCNRSNFLKRQLIKKALS</sequence>
<evidence type="ECO:0000256" key="7">
    <source>
        <dbReference type="ARBA" id="ARBA00023033"/>
    </source>
</evidence>
<dbReference type="InterPro" id="IPR036188">
    <property type="entry name" value="FAD/NAD-bd_sf"/>
</dbReference>
<evidence type="ECO:0000313" key="9">
    <source>
        <dbReference type="EMBL" id="SNC62816.1"/>
    </source>
</evidence>
<evidence type="ECO:0000256" key="1">
    <source>
        <dbReference type="ARBA" id="ARBA00001974"/>
    </source>
</evidence>
<dbReference type="GO" id="GO:0071949">
    <property type="term" value="F:FAD binding"/>
    <property type="evidence" value="ECO:0007669"/>
    <property type="project" value="InterPro"/>
</dbReference>
<dbReference type="PRINTS" id="PR00420">
    <property type="entry name" value="RNGMNOXGNASE"/>
</dbReference>
<dbReference type="OrthoDB" id="9769565at2"/>
<accession>A0A212TAH0</accession>
<dbReference type="SUPFAM" id="SSF51905">
    <property type="entry name" value="FAD/NAD(P)-binding domain"/>
    <property type="match status" value="1"/>
</dbReference>
<gene>
    <name evidence="9" type="ORF">SAMN06295916_0753</name>
</gene>
<dbReference type="EMBL" id="FYEX01000001">
    <property type="protein sequence ID" value="SNC62816.1"/>
    <property type="molecule type" value="Genomic_DNA"/>
</dbReference>